<dbReference type="PROSITE" id="PS51898">
    <property type="entry name" value="TYR_RECOMBINASE"/>
    <property type="match status" value="1"/>
</dbReference>
<name>A0ABD7CXJ7_9ACTN</name>
<dbReference type="AlphaFoldDB" id="A0ABD7CXJ7"/>
<dbReference type="InterPro" id="IPR011010">
    <property type="entry name" value="DNA_brk_join_enz"/>
</dbReference>
<dbReference type="Pfam" id="PF00589">
    <property type="entry name" value="Phage_integrase"/>
    <property type="match status" value="1"/>
</dbReference>
<sequence length="838" mass="92458">MTQQTFASPWPSRPEPETPGAGWLAWLCQHVQPDWRPGEWDHERMFFDGDLDNDATGASRCKVVACQTPCPGRVGRCSPCAVAARSSDLPDDEFDATYQPTRKRRVRGISDREACLVADSSGRCARESVSHGLCPTHASTFSERRRRSPELSVADWQLAAQPQPLAHQGECLVGGCVREQQQLRLCGSHHGKWRRELSSGRHAPDQLLEWAAATGPFLQVHQFWCGGLHPVVAHELLFGLQERDRAGLSISPLAVRLAIAAVAGVDSLCGLDVSALRFGREKGSSPARALLGQIQRMVERARRQCEGADPMAGEVWDAAAVGLWAATHRRYDAVKGDIDFRVVRQQWLRTVLLEWARSVRPTIQDLRTSLLAFSAASEGLSQRAAGGDAPSRLGAADMTAAVDAIKKSRKKDGKPRASATQDKLVRAWFAVLEVARASGLMDDVPGAFSRARHHRVAPVEVNEEHVGRALPDSVVRQLDAQLHLLDVSHRGWPRDLSQLFHQTVYAVLRDTGRRLGEVASLKVDCVEQEDEHYQLVYDNHKAKRNGRRLPIAQSTAELITRWEQRRAELPLTERAGQWLFPSAMHGSGRGNGHIRGDSISAVLRTWVDSLPRIDGDMPGPDGQPLPFDRSQITAHAFRHTYAQRHADAGVPVDVLRDLMDHTSVDTTMGYYQVTLKRKREAVRALAPLAVDRTGRPAPLAHSKYEIASVAVPFGNCTEPSNVKAGGGSCPLRFQCSGCPFYRPDPSYLPAIEDHVRDLKADREAADAVGAADFVLTNINAEIASYQDVTATMRDQLAVLPDDERLEIEEASKILRKSRATASHKLLPLTAINPREEDQ</sequence>
<dbReference type="GO" id="GO:0006310">
    <property type="term" value="P:DNA recombination"/>
    <property type="evidence" value="ECO:0007669"/>
    <property type="project" value="UniProtKB-KW"/>
</dbReference>
<reference evidence="3 4" key="1">
    <citation type="submission" date="2021-02" db="EMBL/GenBank/DDBJ databases">
        <title>FDA dAtabase for Regulatory Grade micrObial Sequences (FDA-ARGOS): Supporting development and validation of Infectious Disease Dx tests.</title>
        <authorList>
            <person name="Sproer C."/>
            <person name="Gronow S."/>
            <person name="Severitt S."/>
            <person name="Schroder I."/>
            <person name="Tallon L."/>
            <person name="Sadzewicz L."/>
            <person name="Zhao X."/>
            <person name="Boylan J."/>
            <person name="Ott S."/>
            <person name="Bowen H."/>
            <person name="Vavikolanu K."/>
            <person name="Mehta A."/>
            <person name="Aluvathingal J."/>
            <person name="Nadendla S."/>
            <person name="Lowell S."/>
            <person name="Myers T."/>
            <person name="Yan Y."/>
            <person name="Sichtig H."/>
        </authorList>
    </citation>
    <scope>NUCLEOTIDE SEQUENCE [LARGE SCALE GENOMIC DNA]</scope>
    <source>
        <strain evidence="3 4">FDAARGOS_1212</strain>
    </source>
</reference>
<dbReference type="Gene3D" id="1.10.443.10">
    <property type="entry name" value="Intergrase catalytic core"/>
    <property type="match status" value="1"/>
</dbReference>
<feature type="domain" description="Tyr recombinase" evidence="2">
    <location>
        <begin position="469"/>
        <end position="683"/>
    </location>
</feature>
<evidence type="ECO:0000313" key="3">
    <source>
        <dbReference type="EMBL" id="QRV35997.1"/>
    </source>
</evidence>
<keyword evidence="1" id="KW-0233">DNA recombination</keyword>
<dbReference type="PANTHER" id="PTHR30349">
    <property type="entry name" value="PHAGE INTEGRASE-RELATED"/>
    <property type="match status" value="1"/>
</dbReference>
<accession>A0ABD7CXJ7</accession>
<dbReference type="EMBL" id="CP070245">
    <property type="protein sequence ID" value="QRV35997.1"/>
    <property type="molecule type" value="Genomic_DNA"/>
</dbReference>
<gene>
    <name evidence="3" type="ORF">I6J42_19515</name>
</gene>
<dbReference type="InterPro" id="IPR002104">
    <property type="entry name" value="Integrase_catalytic"/>
</dbReference>
<dbReference type="InterPro" id="IPR050090">
    <property type="entry name" value="Tyrosine_recombinase_XerCD"/>
</dbReference>
<evidence type="ECO:0000256" key="1">
    <source>
        <dbReference type="ARBA" id="ARBA00023172"/>
    </source>
</evidence>
<dbReference type="SUPFAM" id="SSF56349">
    <property type="entry name" value="DNA breaking-rejoining enzymes"/>
    <property type="match status" value="1"/>
</dbReference>
<dbReference type="Proteomes" id="UP000623926">
    <property type="component" value="Chromosome"/>
</dbReference>
<organism evidence="3 4">
    <name type="scientific">Streptomyces californicus</name>
    <dbReference type="NCBI Taxonomy" id="67351"/>
    <lineage>
        <taxon>Bacteria</taxon>
        <taxon>Bacillati</taxon>
        <taxon>Actinomycetota</taxon>
        <taxon>Actinomycetes</taxon>
        <taxon>Kitasatosporales</taxon>
        <taxon>Streptomycetaceae</taxon>
        <taxon>Streptomyces</taxon>
    </lineage>
</organism>
<dbReference type="InterPro" id="IPR013762">
    <property type="entry name" value="Integrase-like_cat_sf"/>
</dbReference>
<protein>
    <submittedName>
        <fullName evidence="3">Site-specific integrase</fullName>
    </submittedName>
</protein>
<proteinExistence type="predicted"/>
<evidence type="ECO:0000313" key="4">
    <source>
        <dbReference type="Proteomes" id="UP000623926"/>
    </source>
</evidence>
<dbReference type="CDD" id="cd00397">
    <property type="entry name" value="DNA_BRE_C"/>
    <property type="match status" value="1"/>
</dbReference>
<evidence type="ECO:0000259" key="2">
    <source>
        <dbReference type="PROSITE" id="PS51898"/>
    </source>
</evidence>
<dbReference type="RefSeq" id="WP_205030055.1">
    <property type="nucleotide sequence ID" value="NZ_CP070245.1"/>
</dbReference>